<dbReference type="Gene3D" id="3.20.20.70">
    <property type="entry name" value="Aldolase class I"/>
    <property type="match status" value="2"/>
</dbReference>
<evidence type="ECO:0000313" key="4">
    <source>
        <dbReference type="Proteomes" id="UP000178526"/>
    </source>
</evidence>
<dbReference type="PANTHER" id="PTHR35039:SF3">
    <property type="entry name" value="3-KETO-L-GULONATE-6-PHOSPHATE DECARBOXYLASE SGBH-RELATED"/>
    <property type="match status" value="1"/>
</dbReference>
<dbReference type="GO" id="GO:0006207">
    <property type="term" value="P:'de novo' pyrimidine nucleobase biosynthetic process"/>
    <property type="evidence" value="ECO:0007669"/>
    <property type="project" value="InterPro"/>
</dbReference>
<dbReference type="EMBL" id="MGDB01000109">
    <property type="protein sequence ID" value="OGL39958.1"/>
    <property type="molecule type" value="Genomic_DNA"/>
</dbReference>
<comment type="caution">
    <text evidence="3">The sequence shown here is derived from an EMBL/GenBank/DDBJ whole genome shotgun (WGS) entry which is preliminary data.</text>
</comment>
<name>A0A1F7RFJ5_9BACT</name>
<dbReference type="Proteomes" id="UP000178526">
    <property type="component" value="Unassembled WGS sequence"/>
</dbReference>
<accession>A0A1F7RFJ5</accession>
<dbReference type="Pfam" id="PF00215">
    <property type="entry name" value="OMPdecase"/>
    <property type="match status" value="1"/>
</dbReference>
<sequence>MQVALDIADGKEAIKIAREVYKLVDIIERGTPLLKSEGARIIKRLKEEFPTEITAIPLAIAGGIKFEDIDLLLNIKPRIIIVGAFITRSRYPGEAARRIKTKIEKTYKGRVL</sequence>
<proteinExistence type="predicted"/>
<evidence type="ECO:0000313" key="3">
    <source>
        <dbReference type="EMBL" id="OGL39958.1"/>
    </source>
</evidence>
<dbReference type="InterPro" id="IPR013785">
    <property type="entry name" value="Aldolase_TIM"/>
</dbReference>
<evidence type="ECO:0000256" key="1">
    <source>
        <dbReference type="ARBA" id="ARBA00023239"/>
    </source>
</evidence>
<dbReference type="GO" id="GO:0004590">
    <property type="term" value="F:orotidine-5'-phosphate decarboxylase activity"/>
    <property type="evidence" value="ECO:0007669"/>
    <property type="project" value="InterPro"/>
</dbReference>
<organism evidence="3 4">
    <name type="scientific">Candidatus Schekmanbacteria bacterium GWA2_38_11</name>
    <dbReference type="NCBI Taxonomy" id="1817876"/>
    <lineage>
        <taxon>Bacteria</taxon>
        <taxon>Candidatus Schekmaniibacteriota</taxon>
    </lineage>
</organism>
<gene>
    <name evidence="3" type="ORF">A2042_00370</name>
</gene>
<protein>
    <recommendedName>
        <fullName evidence="2">Orotidine 5'-phosphate decarboxylase domain-containing protein</fullName>
    </recommendedName>
</protein>
<dbReference type="InterPro" id="IPR011060">
    <property type="entry name" value="RibuloseP-bd_barrel"/>
</dbReference>
<dbReference type="PANTHER" id="PTHR35039">
    <property type="entry name" value="3-KETO-L-GULONATE-6-PHOSPHATE DECARBOXYLASE SGBH-RELATED"/>
    <property type="match status" value="1"/>
</dbReference>
<dbReference type="InterPro" id="IPR001754">
    <property type="entry name" value="OMPdeCOase_dom"/>
</dbReference>
<dbReference type="GO" id="GO:0019854">
    <property type="term" value="P:L-ascorbic acid catabolic process"/>
    <property type="evidence" value="ECO:0007669"/>
    <property type="project" value="TreeGrafter"/>
</dbReference>
<evidence type="ECO:0000259" key="2">
    <source>
        <dbReference type="Pfam" id="PF00215"/>
    </source>
</evidence>
<reference evidence="3 4" key="1">
    <citation type="journal article" date="2016" name="Nat. Commun.">
        <title>Thousands of microbial genomes shed light on interconnected biogeochemical processes in an aquifer system.</title>
        <authorList>
            <person name="Anantharaman K."/>
            <person name="Brown C.T."/>
            <person name="Hug L.A."/>
            <person name="Sharon I."/>
            <person name="Castelle C.J."/>
            <person name="Probst A.J."/>
            <person name="Thomas B.C."/>
            <person name="Singh A."/>
            <person name="Wilkins M.J."/>
            <person name="Karaoz U."/>
            <person name="Brodie E.L."/>
            <person name="Williams K.H."/>
            <person name="Hubbard S.S."/>
            <person name="Banfield J.F."/>
        </authorList>
    </citation>
    <scope>NUCLEOTIDE SEQUENCE [LARGE SCALE GENOMIC DNA]</scope>
</reference>
<dbReference type="SUPFAM" id="SSF51366">
    <property type="entry name" value="Ribulose-phoshate binding barrel"/>
    <property type="match status" value="1"/>
</dbReference>
<dbReference type="GO" id="GO:0033982">
    <property type="term" value="F:3-dehydro-L-gulonate-6-phosphate decarboxylase activity"/>
    <property type="evidence" value="ECO:0007669"/>
    <property type="project" value="TreeGrafter"/>
</dbReference>
<feature type="domain" description="Orotidine 5'-phosphate decarboxylase" evidence="2">
    <location>
        <begin position="2"/>
        <end position="49"/>
    </location>
</feature>
<keyword evidence="1" id="KW-0456">Lyase</keyword>
<dbReference type="AlphaFoldDB" id="A0A1F7RFJ5"/>